<evidence type="ECO:0000313" key="1">
    <source>
        <dbReference type="EMBL" id="GAA3524307.1"/>
    </source>
</evidence>
<dbReference type="Pfam" id="PF07721">
    <property type="entry name" value="TPR_4"/>
    <property type="match status" value="2"/>
</dbReference>
<comment type="caution">
    <text evidence="1">The sequence shown here is derived from an EMBL/GenBank/DDBJ whole genome shotgun (WGS) entry which is preliminary data.</text>
</comment>
<dbReference type="EMBL" id="BAABBB010000006">
    <property type="protein sequence ID" value="GAA3524307.1"/>
    <property type="molecule type" value="Genomic_DNA"/>
</dbReference>
<evidence type="ECO:0000313" key="2">
    <source>
        <dbReference type="Proteomes" id="UP001500301"/>
    </source>
</evidence>
<dbReference type="SMART" id="SM00028">
    <property type="entry name" value="TPR"/>
    <property type="match status" value="2"/>
</dbReference>
<dbReference type="Proteomes" id="UP001500301">
    <property type="component" value="Unassembled WGS sequence"/>
</dbReference>
<dbReference type="PANTHER" id="PTHR12558">
    <property type="entry name" value="CELL DIVISION CYCLE 16,23,27"/>
    <property type="match status" value="1"/>
</dbReference>
<dbReference type="RefSeq" id="WP_218235487.1">
    <property type="nucleotide sequence ID" value="NZ_BAABBB010000006.1"/>
</dbReference>
<name>A0ABP6UWX1_9ACTN</name>
<accession>A0ABP6UWX1</accession>
<protein>
    <recommendedName>
        <fullName evidence="3">Tetratricopeptide repeat protein</fullName>
    </recommendedName>
</protein>
<keyword evidence="2" id="KW-1185">Reference proteome</keyword>
<reference evidence="2" key="1">
    <citation type="journal article" date="2019" name="Int. J. Syst. Evol. Microbiol.">
        <title>The Global Catalogue of Microorganisms (GCM) 10K type strain sequencing project: providing services to taxonomists for standard genome sequencing and annotation.</title>
        <authorList>
            <consortium name="The Broad Institute Genomics Platform"/>
            <consortium name="The Broad Institute Genome Sequencing Center for Infectious Disease"/>
            <person name="Wu L."/>
            <person name="Ma J."/>
        </authorList>
    </citation>
    <scope>NUCLEOTIDE SEQUENCE [LARGE SCALE GENOMIC DNA]</scope>
    <source>
        <strain evidence="2">JCM 17460</strain>
    </source>
</reference>
<dbReference type="InterPro" id="IPR019734">
    <property type="entry name" value="TPR_rpt"/>
</dbReference>
<proteinExistence type="predicted"/>
<dbReference type="InterPro" id="IPR011717">
    <property type="entry name" value="TPR-4"/>
</dbReference>
<dbReference type="PANTHER" id="PTHR12558:SF51">
    <property type="entry name" value="TPR-LIKE PROTEIN"/>
    <property type="match status" value="1"/>
</dbReference>
<sequence>MSPADRIDPSDEEALIETGCELAELGRLEAAIDCFRMAEELGSVLGSYNLGNTLADLERWSEALAAFERAEAAGDEDATLAIAFMLRELDRCDEALATAERAAATGNATAAAVVACWRWCTSWDPALEDDLRAGAELFPSARGDLAQLLIRSGRLEEGRAVLERGMLLGETESMLPLGNLYADVLNDPVAAEAAYRAGAALGDAHAHHNLAILLDCLGDTEGALEHFRLAAARGDTLAAQALRELEEELDDDDEE</sequence>
<gene>
    <name evidence="1" type="ORF">GCM10022263_11020</name>
</gene>
<evidence type="ECO:0008006" key="3">
    <source>
        <dbReference type="Google" id="ProtNLM"/>
    </source>
</evidence>
<organism evidence="1 2">
    <name type="scientific">Nocardioides daeguensis</name>
    <dbReference type="NCBI Taxonomy" id="908359"/>
    <lineage>
        <taxon>Bacteria</taxon>
        <taxon>Bacillati</taxon>
        <taxon>Actinomycetota</taxon>
        <taxon>Actinomycetes</taxon>
        <taxon>Propionibacteriales</taxon>
        <taxon>Nocardioidaceae</taxon>
        <taxon>Nocardioides</taxon>
    </lineage>
</organism>